<proteinExistence type="predicted"/>
<dbReference type="OrthoDB" id="3364670at2759"/>
<dbReference type="EMBL" id="MU167210">
    <property type="protein sequence ID" value="KAG0151946.1"/>
    <property type="molecule type" value="Genomic_DNA"/>
</dbReference>
<dbReference type="Proteomes" id="UP000886653">
    <property type="component" value="Unassembled WGS sequence"/>
</dbReference>
<evidence type="ECO:0000313" key="2">
    <source>
        <dbReference type="Proteomes" id="UP000886653"/>
    </source>
</evidence>
<dbReference type="InterPro" id="IPR040521">
    <property type="entry name" value="KDZ"/>
</dbReference>
<accession>A0A9P6NRC1</accession>
<reference evidence="1" key="1">
    <citation type="submission" date="2013-11" db="EMBL/GenBank/DDBJ databases">
        <title>Genome sequence of the fusiform rust pathogen reveals effectors for host alternation and coevolution with pine.</title>
        <authorList>
            <consortium name="DOE Joint Genome Institute"/>
            <person name="Smith K."/>
            <person name="Pendleton A."/>
            <person name="Kubisiak T."/>
            <person name="Anderson C."/>
            <person name="Salamov A."/>
            <person name="Aerts A."/>
            <person name="Riley R."/>
            <person name="Clum A."/>
            <person name="Lindquist E."/>
            <person name="Ence D."/>
            <person name="Campbell M."/>
            <person name="Kronenberg Z."/>
            <person name="Feau N."/>
            <person name="Dhillon B."/>
            <person name="Hamelin R."/>
            <person name="Burleigh J."/>
            <person name="Smith J."/>
            <person name="Yandell M."/>
            <person name="Nelson C."/>
            <person name="Grigoriev I."/>
            <person name="Davis J."/>
        </authorList>
    </citation>
    <scope>NUCLEOTIDE SEQUENCE</scope>
    <source>
        <strain evidence="1">G11</strain>
    </source>
</reference>
<name>A0A9P6NRC1_9BASI</name>
<protein>
    <submittedName>
        <fullName evidence="1">Uncharacterized protein</fullName>
    </submittedName>
</protein>
<keyword evidence="2" id="KW-1185">Reference proteome</keyword>
<gene>
    <name evidence="1" type="ORF">CROQUDRAFT_404917</name>
</gene>
<dbReference type="AlphaFoldDB" id="A0A9P6NRC1"/>
<dbReference type="PANTHER" id="PTHR33096:SF1">
    <property type="entry name" value="CXC1-LIKE CYSTEINE CLUSTER ASSOCIATED WITH KDZ TRANSPOSASES DOMAIN-CONTAINING PROTEIN"/>
    <property type="match status" value="1"/>
</dbReference>
<evidence type="ECO:0000313" key="1">
    <source>
        <dbReference type="EMBL" id="KAG0151946.1"/>
    </source>
</evidence>
<dbReference type="Pfam" id="PF18758">
    <property type="entry name" value="KDZ"/>
    <property type="match status" value="1"/>
</dbReference>
<dbReference type="PANTHER" id="PTHR33096">
    <property type="entry name" value="CXC2 DOMAIN-CONTAINING PROTEIN"/>
    <property type="match status" value="1"/>
</dbReference>
<sequence>MYFQCGLLPQHIHCLSFATSVFHAFVHKWSCQIMYNPCFNRFWGLSNGEGLERLWSFLACLIAINHVSTCLHRLLNIEWHTQYFSRMTTMANVEWLLQRFQHATDVFQQAKTALIQLSQKRSTKFPFISYTSDYLQQQWALE</sequence>
<organism evidence="1 2">
    <name type="scientific">Cronartium quercuum f. sp. fusiforme G11</name>
    <dbReference type="NCBI Taxonomy" id="708437"/>
    <lineage>
        <taxon>Eukaryota</taxon>
        <taxon>Fungi</taxon>
        <taxon>Dikarya</taxon>
        <taxon>Basidiomycota</taxon>
        <taxon>Pucciniomycotina</taxon>
        <taxon>Pucciniomycetes</taxon>
        <taxon>Pucciniales</taxon>
        <taxon>Coleosporiaceae</taxon>
        <taxon>Cronartium</taxon>
    </lineage>
</organism>
<comment type="caution">
    <text evidence="1">The sequence shown here is derived from an EMBL/GenBank/DDBJ whole genome shotgun (WGS) entry which is preliminary data.</text>
</comment>